<sequence>MAPLTKPSQEEVDRRRTIGVNLETVTNVSATDFPGNYPGEDLAWDVDEFRDSLKVVFHKNEPYDAAFSIVGIDASIANAFRRIMIAEIPTVAIETAFIDNNTSVIQDEVLAHRLGLIPFRGGKDGLRNFIKFWKRPAADADPSEFPTSFDYNTLKLDLRVECTRNTAAAPGETDPTKLYHHAHVYAKDIVFVPEGRQPEYFSGDDAIVPVNPDILVAKLRPGQVIDIEMHMHKGVGGDHAKFSPVCTASYRLLPIIHITQPIVGADAIKFAKCFPEGVIGLEKVTKKMAEQDKAYAEHVGETRATVVDPMRDTVSRECLRHPEFQGKVKLGRRKDHFIYSVESTGQWDSDELFLESVKMLKAKCQKLEKQVKNMIR</sequence>
<keyword evidence="3 8" id="KW-0240">DNA-directed RNA polymerase</keyword>
<dbReference type="Proteomes" id="UP000031575">
    <property type="component" value="Unassembled WGS sequence"/>
</dbReference>
<dbReference type="PANTHER" id="PTHR11800:SF13">
    <property type="entry name" value="DNA-DIRECTED RNA POLYMERASES I AND III SUBUNIT RPAC1"/>
    <property type="match status" value="1"/>
</dbReference>
<dbReference type="Gene3D" id="3.30.1360.10">
    <property type="entry name" value="RNA polymerase, RBP11-like subunit"/>
    <property type="match status" value="1"/>
</dbReference>
<dbReference type="InterPro" id="IPR033901">
    <property type="entry name" value="RNAPI/III_AC40"/>
</dbReference>
<dbReference type="Gene3D" id="2.170.120.12">
    <property type="entry name" value="DNA-directed RNA polymerase, insert domain"/>
    <property type="match status" value="1"/>
</dbReference>
<dbReference type="GO" id="GO:0006386">
    <property type="term" value="P:termination of RNA polymerase III transcription"/>
    <property type="evidence" value="ECO:0007669"/>
    <property type="project" value="EnsemblFungi"/>
</dbReference>
<protein>
    <recommendedName>
        <fullName evidence="2">DNA-directed RNA polymerases I and III subunit RPAC1</fullName>
    </recommendedName>
</protein>
<dbReference type="GeneID" id="63680580"/>
<dbReference type="HOGENOM" id="CLU_038421_0_1_1"/>
<dbReference type="Pfam" id="PF01000">
    <property type="entry name" value="RNA_pol_A_bac"/>
    <property type="match status" value="1"/>
</dbReference>
<dbReference type="SUPFAM" id="SSF55257">
    <property type="entry name" value="RBP11-like subunits of RNA polymerase"/>
    <property type="match status" value="1"/>
</dbReference>
<keyword evidence="5" id="KW-0539">Nucleus</keyword>
<dbReference type="PANTHER" id="PTHR11800">
    <property type="entry name" value="DNA-DIRECTED RNA POLYMERASE"/>
    <property type="match status" value="1"/>
</dbReference>
<dbReference type="GO" id="GO:0005666">
    <property type="term" value="C:RNA polymerase III complex"/>
    <property type="evidence" value="ECO:0007669"/>
    <property type="project" value="EnsemblFungi"/>
</dbReference>
<dbReference type="GO" id="GO:0046983">
    <property type="term" value="F:protein dimerization activity"/>
    <property type="evidence" value="ECO:0007669"/>
    <property type="project" value="InterPro"/>
</dbReference>
<dbReference type="HAMAP" id="MF_00320">
    <property type="entry name" value="RNApol_arch_Rpo3"/>
    <property type="match status" value="1"/>
</dbReference>
<accession>A0A0C2ITW7</accession>
<dbReference type="InterPro" id="IPR001514">
    <property type="entry name" value="DNA-dir_RNA_pol_30-40kDasu_CS"/>
</dbReference>
<dbReference type="GO" id="GO:0003677">
    <property type="term" value="F:DNA binding"/>
    <property type="evidence" value="ECO:0007669"/>
    <property type="project" value="InterPro"/>
</dbReference>
<dbReference type="InterPro" id="IPR011263">
    <property type="entry name" value="DNA-dir_RNA_pol_RpoA/D/Rpb3"/>
</dbReference>
<keyword evidence="4" id="KW-0804">Transcription</keyword>
<evidence type="ECO:0000313" key="8">
    <source>
        <dbReference type="EMBL" id="KIH88457.1"/>
    </source>
</evidence>
<evidence type="ECO:0000313" key="9">
    <source>
        <dbReference type="Proteomes" id="UP000031575"/>
    </source>
</evidence>
<dbReference type="FunFam" id="2.170.120.12:FF:000003">
    <property type="entry name" value="Dna-directed rna polymerases i and iii subunit"/>
    <property type="match status" value="1"/>
</dbReference>
<dbReference type="OrthoDB" id="270173at2759"/>
<dbReference type="Pfam" id="PF01193">
    <property type="entry name" value="RNA_pol_L"/>
    <property type="match status" value="1"/>
</dbReference>
<dbReference type="InterPro" id="IPR036603">
    <property type="entry name" value="RBP11-like"/>
</dbReference>
<dbReference type="GO" id="GO:0006363">
    <property type="term" value="P:termination of RNA polymerase I transcription"/>
    <property type="evidence" value="ECO:0007669"/>
    <property type="project" value="EnsemblFungi"/>
</dbReference>
<dbReference type="SMART" id="SM00662">
    <property type="entry name" value="RPOLD"/>
    <property type="match status" value="1"/>
</dbReference>
<reference evidence="8 9" key="1">
    <citation type="journal article" date="2014" name="BMC Genomics">
        <title>Comparative genomics of the major fungal agents of human and animal Sporotrichosis: Sporothrix schenckii and Sporothrix brasiliensis.</title>
        <authorList>
            <person name="Teixeira M.M."/>
            <person name="de Almeida L.G."/>
            <person name="Kubitschek-Barreira P."/>
            <person name="Alves F.L."/>
            <person name="Kioshima E.S."/>
            <person name="Abadio A.K."/>
            <person name="Fernandes L."/>
            <person name="Derengowski L.S."/>
            <person name="Ferreira K.S."/>
            <person name="Souza R.C."/>
            <person name="Ruiz J.C."/>
            <person name="de Andrade N.C."/>
            <person name="Paes H.C."/>
            <person name="Nicola A.M."/>
            <person name="Albuquerque P."/>
            <person name="Gerber A.L."/>
            <person name="Martins V.P."/>
            <person name="Peconick L.D."/>
            <person name="Neto A.V."/>
            <person name="Chaucanez C.B."/>
            <person name="Silva P.A."/>
            <person name="Cunha O.L."/>
            <person name="de Oliveira F.F."/>
            <person name="dos Santos T.C."/>
            <person name="Barros A.L."/>
            <person name="Soares M.A."/>
            <person name="de Oliveira L.M."/>
            <person name="Marini M.M."/>
            <person name="Villalobos-Duno H."/>
            <person name="Cunha M.M."/>
            <person name="de Hoog S."/>
            <person name="da Silveira J.F."/>
            <person name="Henrissat B."/>
            <person name="Nino-Vega G.A."/>
            <person name="Cisalpino P.S."/>
            <person name="Mora-Montes H.M."/>
            <person name="Almeida S.R."/>
            <person name="Stajich J.E."/>
            <person name="Lopes-Bezerra L.M."/>
            <person name="Vasconcelos A.T."/>
            <person name="Felipe M.S."/>
        </authorList>
    </citation>
    <scope>NUCLEOTIDE SEQUENCE [LARGE SCALE GENOMIC DNA]</scope>
    <source>
        <strain evidence="8 9">5110</strain>
    </source>
</reference>
<dbReference type="InterPro" id="IPR036643">
    <property type="entry name" value="RNApol_insert_sf"/>
</dbReference>
<dbReference type="GO" id="GO:0006361">
    <property type="term" value="P:transcription initiation at RNA polymerase I promoter"/>
    <property type="evidence" value="ECO:0007669"/>
    <property type="project" value="EnsemblFungi"/>
</dbReference>
<evidence type="ECO:0000256" key="5">
    <source>
        <dbReference type="ARBA" id="ARBA00023242"/>
    </source>
</evidence>
<dbReference type="CDD" id="cd07032">
    <property type="entry name" value="RNAP_I_II_AC40"/>
    <property type="match status" value="1"/>
</dbReference>
<feature type="domain" description="DNA-directed RNA polymerase RpoA/D/Rpb3-type" evidence="7">
    <location>
        <begin position="64"/>
        <end position="370"/>
    </location>
</feature>
<dbReference type="GO" id="GO:0055029">
    <property type="term" value="C:nuclear DNA-directed RNA polymerase complex"/>
    <property type="evidence" value="ECO:0007669"/>
    <property type="project" value="UniProtKB-ARBA"/>
</dbReference>
<gene>
    <name evidence="8" type="ORF">SPBR_07405</name>
</gene>
<evidence type="ECO:0000259" key="7">
    <source>
        <dbReference type="SMART" id="SM00662"/>
    </source>
</evidence>
<name>A0A0C2ITW7_9PEZI</name>
<dbReference type="RefSeq" id="XP_040616467.1">
    <property type="nucleotide sequence ID" value="XM_040765659.1"/>
</dbReference>
<dbReference type="SUPFAM" id="SSF56553">
    <property type="entry name" value="Insert subdomain of RNA polymerase alpha subunit"/>
    <property type="match status" value="1"/>
</dbReference>
<dbReference type="InterPro" id="IPR022842">
    <property type="entry name" value="RNAP_Rpo3/Rpb3/RPAC1"/>
</dbReference>
<evidence type="ECO:0000256" key="3">
    <source>
        <dbReference type="ARBA" id="ARBA00022478"/>
    </source>
</evidence>
<dbReference type="InterPro" id="IPR011262">
    <property type="entry name" value="DNA-dir_RNA_pol_insert"/>
</dbReference>
<dbReference type="PROSITE" id="PS00446">
    <property type="entry name" value="RNA_POL_D_30KD"/>
    <property type="match status" value="1"/>
</dbReference>
<dbReference type="GO" id="GO:0003899">
    <property type="term" value="F:DNA-directed RNA polymerase activity"/>
    <property type="evidence" value="ECO:0007669"/>
    <property type="project" value="EnsemblFungi"/>
</dbReference>
<dbReference type="EMBL" id="AWTV01000009">
    <property type="protein sequence ID" value="KIH88457.1"/>
    <property type="molecule type" value="Genomic_DNA"/>
</dbReference>
<comment type="similarity">
    <text evidence="6">Belongs to the archaeal Rpo3/eukaryotic RPB3 RNA polymerase subunit family.</text>
</comment>
<evidence type="ECO:0000256" key="6">
    <source>
        <dbReference type="ARBA" id="ARBA00025804"/>
    </source>
</evidence>
<dbReference type="VEuPathDB" id="FungiDB:SPBR_07405"/>
<organism evidence="8 9">
    <name type="scientific">Sporothrix brasiliensis 5110</name>
    <dbReference type="NCBI Taxonomy" id="1398154"/>
    <lineage>
        <taxon>Eukaryota</taxon>
        <taxon>Fungi</taxon>
        <taxon>Dikarya</taxon>
        <taxon>Ascomycota</taxon>
        <taxon>Pezizomycotina</taxon>
        <taxon>Sordariomycetes</taxon>
        <taxon>Sordariomycetidae</taxon>
        <taxon>Ophiostomatales</taxon>
        <taxon>Ophiostomataceae</taxon>
        <taxon>Sporothrix</taxon>
    </lineage>
</organism>
<evidence type="ECO:0000256" key="2">
    <source>
        <dbReference type="ARBA" id="ARBA00022083"/>
    </source>
</evidence>
<evidence type="ECO:0000256" key="4">
    <source>
        <dbReference type="ARBA" id="ARBA00023163"/>
    </source>
</evidence>
<dbReference type="AlphaFoldDB" id="A0A0C2ITW7"/>
<dbReference type="InterPro" id="IPR050518">
    <property type="entry name" value="Rpo3/RPB3_RNA_Pol_subunit"/>
</dbReference>
<dbReference type="GO" id="GO:0042797">
    <property type="term" value="P:tRNA transcription by RNA polymerase III"/>
    <property type="evidence" value="ECO:0007669"/>
    <property type="project" value="EnsemblFungi"/>
</dbReference>
<comment type="subcellular location">
    <subcellularLocation>
        <location evidence="1">Nucleus</location>
    </subcellularLocation>
</comment>
<dbReference type="GO" id="GO:0005736">
    <property type="term" value="C:RNA polymerase I complex"/>
    <property type="evidence" value="ECO:0007669"/>
    <property type="project" value="EnsemblFungi"/>
</dbReference>
<dbReference type="GO" id="GO:0006362">
    <property type="term" value="P:transcription elongation by RNA polymerase I"/>
    <property type="evidence" value="ECO:0007669"/>
    <property type="project" value="EnsemblFungi"/>
</dbReference>
<evidence type="ECO:0000256" key="1">
    <source>
        <dbReference type="ARBA" id="ARBA00004123"/>
    </source>
</evidence>
<comment type="caution">
    <text evidence="8">The sequence shown here is derived from an EMBL/GenBank/DDBJ whole genome shotgun (WGS) entry which is preliminary data.</text>
</comment>
<keyword evidence="9" id="KW-1185">Reference proteome</keyword>
<proteinExistence type="inferred from homology"/>
<dbReference type="GO" id="GO:0006384">
    <property type="term" value="P:transcription initiation at RNA polymerase III promoter"/>
    <property type="evidence" value="ECO:0007669"/>
    <property type="project" value="EnsemblFungi"/>
</dbReference>